<keyword evidence="2" id="KW-0808">Transferase</keyword>
<gene>
    <name evidence="2" type="ORF">M123_1633</name>
</gene>
<dbReference type="CDD" id="cd04196">
    <property type="entry name" value="GT_2_like_d"/>
    <property type="match status" value="1"/>
</dbReference>
<dbReference type="GO" id="GO:0016740">
    <property type="term" value="F:transferase activity"/>
    <property type="evidence" value="ECO:0007669"/>
    <property type="project" value="UniProtKB-KW"/>
</dbReference>
<accession>A0A016AY16</accession>
<dbReference type="Gene3D" id="3.90.550.10">
    <property type="entry name" value="Spore Coat Polysaccharide Biosynthesis Protein SpsA, Chain A"/>
    <property type="match status" value="1"/>
</dbReference>
<comment type="caution">
    <text evidence="2">The sequence shown here is derived from an EMBL/GenBank/DDBJ whole genome shotgun (WGS) entry which is preliminary data.</text>
</comment>
<dbReference type="PANTHER" id="PTHR43685">
    <property type="entry name" value="GLYCOSYLTRANSFERASE"/>
    <property type="match status" value="1"/>
</dbReference>
<dbReference type="PANTHER" id="PTHR43685:SF11">
    <property type="entry name" value="GLYCOSYLTRANSFERASE TAGX-RELATED"/>
    <property type="match status" value="1"/>
</dbReference>
<feature type="domain" description="Glycosyltransferase 2-like" evidence="1">
    <location>
        <begin position="3"/>
        <end position="160"/>
    </location>
</feature>
<reference evidence="2 3" key="1">
    <citation type="submission" date="2014-02" db="EMBL/GenBank/DDBJ databases">
        <authorList>
            <person name="Sears C."/>
            <person name="Carroll K."/>
            <person name="Sack B.R."/>
            <person name="Qadri F."/>
            <person name="Myers L.L."/>
            <person name="Chung G.-T."/>
            <person name="Escheverria P."/>
            <person name="Fraser C.M."/>
            <person name="Sadzewicz L."/>
            <person name="Shefchek K.A."/>
            <person name="Tallon L."/>
            <person name="Das S.P."/>
            <person name="Daugherty S."/>
            <person name="Mongodin E.F."/>
        </authorList>
    </citation>
    <scope>NUCLEOTIDE SEQUENCE [LARGE SCALE GENOMIC DNA]</scope>
    <source>
        <strain evidence="2 3">3976T8</strain>
    </source>
</reference>
<dbReference type="Pfam" id="PF00535">
    <property type="entry name" value="Glycos_transf_2"/>
    <property type="match status" value="1"/>
</dbReference>
<dbReference type="RefSeq" id="WP_005786341.1">
    <property type="nucleotide sequence ID" value="NZ_JGDS01000045.1"/>
</dbReference>
<evidence type="ECO:0000259" key="1">
    <source>
        <dbReference type="Pfam" id="PF00535"/>
    </source>
</evidence>
<dbReference type="Proteomes" id="UP000020938">
    <property type="component" value="Unassembled WGS sequence"/>
</dbReference>
<proteinExistence type="predicted"/>
<dbReference type="SUPFAM" id="SSF53448">
    <property type="entry name" value="Nucleotide-diphospho-sugar transferases"/>
    <property type="match status" value="1"/>
</dbReference>
<dbReference type="InterPro" id="IPR050834">
    <property type="entry name" value="Glycosyltransf_2"/>
</dbReference>
<dbReference type="AlphaFoldDB" id="A0A016AY16"/>
<dbReference type="InterPro" id="IPR029044">
    <property type="entry name" value="Nucleotide-diphossugar_trans"/>
</dbReference>
<organism evidence="2 3">
    <name type="scientific">Bacteroides fragilis str. 3976T8</name>
    <dbReference type="NCBI Taxonomy" id="1339314"/>
    <lineage>
        <taxon>Bacteria</taxon>
        <taxon>Pseudomonadati</taxon>
        <taxon>Bacteroidota</taxon>
        <taxon>Bacteroidia</taxon>
        <taxon>Bacteroidales</taxon>
        <taxon>Bacteroidaceae</taxon>
        <taxon>Bacteroides</taxon>
    </lineage>
</organism>
<sequence length="236" mass="27324">MLTVCIATYNGEKYIRQQLNSVLIQLGENDEVIISDDSSSDATVEIVRSFNDSRIKLLVDNKFSSPVRNFENALKYATGDYIFLCDQDDIWLPDKVKSMLPYLKKQCDLVVSDCKVVDADLNVISDSFYSCRLSGSGFWKNLIKNTYLGCCMAFKKDVLSYVLPFPKNIAMHDIWIGLSVELHGFSLFLTRPLMLYRRHGANASFGGDRSEYSFSYKIKYRLYMLFYLLKRKYWNK</sequence>
<dbReference type="InterPro" id="IPR001173">
    <property type="entry name" value="Glyco_trans_2-like"/>
</dbReference>
<name>A0A016AY16_BACFG</name>
<protein>
    <submittedName>
        <fullName evidence="2">Glycosyl transferase 2 family protein</fullName>
    </submittedName>
</protein>
<dbReference type="EMBL" id="JGDS01000045">
    <property type="protein sequence ID" value="EXZ73978.1"/>
    <property type="molecule type" value="Genomic_DNA"/>
</dbReference>
<dbReference type="PATRIC" id="fig|1339314.3.peg.1846"/>
<evidence type="ECO:0000313" key="2">
    <source>
        <dbReference type="EMBL" id="EXZ73978.1"/>
    </source>
</evidence>
<evidence type="ECO:0000313" key="3">
    <source>
        <dbReference type="Proteomes" id="UP000020938"/>
    </source>
</evidence>